<comment type="caution">
    <text evidence="2">The sequence shown here is derived from an EMBL/GenBank/DDBJ whole genome shotgun (WGS) entry which is preliminary data.</text>
</comment>
<keyword evidence="3" id="KW-1185">Reference proteome</keyword>
<evidence type="ECO:0000313" key="3">
    <source>
        <dbReference type="Proteomes" id="UP001595776"/>
    </source>
</evidence>
<protein>
    <submittedName>
        <fullName evidence="2">Caspase domain-containing protein</fullName>
    </submittedName>
</protein>
<dbReference type="SUPFAM" id="SSF52129">
    <property type="entry name" value="Caspase-like"/>
    <property type="match status" value="1"/>
</dbReference>
<sequence length="334" mass="36334">MRKALVIGIDDYETMPLNGCVNDATKIASLLETHGDGSPNFAVRRITSNDDEDEVTTAALTHSLEELFSGEADTALFYFAGHGIIDPLANQGFLVTVDGHKPNWGLSLSTILTMANRAHPRIKSSIIILDSCHSGFAGELQGLAQGGEISAIGNGVTILTACDRAGTAAEDPANCHGTFTSLLLDALNGAAADIRGRISPASIYSHIDQTLGVWDQRPIYKANVRTFMSLRDVPPKVSLDVLRRLPIYFPNANDVFALDPSFEPDRGEFAQELTHIPVNEDNVRIYKELQQCSYNSLVRPLDQPHMWHAAVHATGCRLTATGAHYRKLAEMGRI</sequence>
<dbReference type="Gene3D" id="3.40.50.1460">
    <property type="match status" value="1"/>
</dbReference>
<feature type="domain" description="Peptidase C14 caspase" evidence="1">
    <location>
        <begin position="1"/>
        <end position="211"/>
    </location>
</feature>
<dbReference type="Pfam" id="PF00656">
    <property type="entry name" value="Peptidase_C14"/>
    <property type="match status" value="1"/>
</dbReference>
<dbReference type="EMBL" id="JBHSCR010000031">
    <property type="protein sequence ID" value="MFC4349549.1"/>
    <property type="molecule type" value="Genomic_DNA"/>
</dbReference>
<dbReference type="Proteomes" id="UP001595776">
    <property type="component" value="Unassembled WGS sequence"/>
</dbReference>
<organism evidence="2 3">
    <name type="scientific">Kordiimonas lipolytica</name>
    <dbReference type="NCBI Taxonomy" id="1662421"/>
    <lineage>
        <taxon>Bacteria</taxon>
        <taxon>Pseudomonadati</taxon>
        <taxon>Pseudomonadota</taxon>
        <taxon>Alphaproteobacteria</taxon>
        <taxon>Kordiimonadales</taxon>
        <taxon>Kordiimonadaceae</taxon>
        <taxon>Kordiimonas</taxon>
    </lineage>
</organism>
<evidence type="ECO:0000313" key="2">
    <source>
        <dbReference type="EMBL" id="MFC4349549.1"/>
    </source>
</evidence>
<reference evidence="3" key="1">
    <citation type="journal article" date="2019" name="Int. J. Syst. Evol. Microbiol.">
        <title>The Global Catalogue of Microorganisms (GCM) 10K type strain sequencing project: providing services to taxonomists for standard genome sequencing and annotation.</title>
        <authorList>
            <consortium name="The Broad Institute Genomics Platform"/>
            <consortium name="The Broad Institute Genome Sequencing Center for Infectious Disease"/>
            <person name="Wu L."/>
            <person name="Ma J."/>
        </authorList>
    </citation>
    <scope>NUCLEOTIDE SEQUENCE [LARGE SCALE GENOMIC DNA]</scope>
    <source>
        <strain evidence="3">CGMCC 1.15304</strain>
    </source>
</reference>
<proteinExistence type="predicted"/>
<gene>
    <name evidence="2" type="ORF">ACFO5Q_16985</name>
</gene>
<dbReference type="InterPro" id="IPR029030">
    <property type="entry name" value="Caspase-like_dom_sf"/>
</dbReference>
<name>A0ABV8UGG4_9PROT</name>
<dbReference type="RefSeq" id="WP_068148728.1">
    <property type="nucleotide sequence ID" value="NZ_JBHSCR010000031.1"/>
</dbReference>
<dbReference type="InterPro" id="IPR011600">
    <property type="entry name" value="Pept_C14_caspase"/>
</dbReference>
<evidence type="ECO:0000259" key="1">
    <source>
        <dbReference type="Pfam" id="PF00656"/>
    </source>
</evidence>
<accession>A0ABV8UGG4</accession>